<dbReference type="Gene3D" id="3.30.470.20">
    <property type="entry name" value="ATP-grasp fold, B domain"/>
    <property type="match status" value="1"/>
</dbReference>
<dbReference type="GO" id="GO:0042709">
    <property type="term" value="C:succinate-CoA ligase complex"/>
    <property type="evidence" value="ECO:0007669"/>
    <property type="project" value="TreeGrafter"/>
</dbReference>
<dbReference type="EMBL" id="JACBKZ010000012">
    <property type="protein sequence ID" value="KAF5937525.1"/>
    <property type="molecule type" value="Genomic_DNA"/>
</dbReference>
<keyword evidence="3" id="KW-1185">Reference proteome</keyword>
<feature type="domain" description="ATP-grasp fold succinyl-CoA synthetase-type" evidence="1">
    <location>
        <begin position="91"/>
        <end position="146"/>
    </location>
</feature>
<dbReference type="PANTHER" id="PTHR11815:SF10">
    <property type="entry name" value="SUCCINATE--COA LIGASE [GDP-FORMING] SUBUNIT BETA, MITOCHONDRIAL"/>
    <property type="match status" value="1"/>
</dbReference>
<name>A0A7J7GB51_CAMSI</name>
<dbReference type="GO" id="GO:0006104">
    <property type="term" value="P:succinyl-CoA metabolic process"/>
    <property type="evidence" value="ECO:0007669"/>
    <property type="project" value="TreeGrafter"/>
</dbReference>
<reference evidence="3" key="1">
    <citation type="journal article" date="2020" name="Nat. Commun.">
        <title>Genome assembly of wild tea tree DASZ reveals pedigree and selection history of tea varieties.</title>
        <authorList>
            <person name="Zhang W."/>
            <person name="Zhang Y."/>
            <person name="Qiu H."/>
            <person name="Guo Y."/>
            <person name="Wan H."/>
            <person name="Zhang X."/>
            <person name="Scossa F."/>
            <person name="Alseekh S."/>
            <person name="Zhang Q."/>
            <person name="Wang P."/>
            <person name="Xu L."/>
            <person name="Schmidt M.H."/>
            <person name="Jia X."/>
            <person name="Li D."/>
            <person name="Zhu A."/>
            <person name="Guo F."/>
            <person name="Chen W."/>
            <person name="Ni D."/>
            <person name="Usadel B."/>
            <person name="Fernie A.R."/>
            <person name="Wen W."/>
        </authorList>
    </citation>
    <scope>NUCLEOTIDE SEQUENCE [LARGE SCALE GENOMIC DNA]</scope>
    <source>
        <strain evidence="3">cv. G240</strain>
    </source>
</reference>
<dbReference type="Proteomes" id="UP000593564">
    <property type="component" value="Unassembled WGS sequence"/>
</dbReference>
<gene>
    <name evidence="2" type="ORF">HYC85_025031</name>
</gene>
<protein>
    <recommendedName>
        <fullName evidence="1">ATP-grasp fold succinyl-CoA synthetase-type domain-containing protein</fullName>
    </recommendedName>
</protein>
<dbReference type="GO" id="GO:0006099">
    <property type="term" value="P:tricarboxylic acid cycle"/>
    <property type="evidence" value="ECO:0007669"/>
    <property type="project" value="UniProtKB-UniPathway"/>
</dbReference>
<evidence type="ECO:0000313" key="2">
    <source>
        <dbReference type="EMBL" id="KAF5937525.1"/>
    </source>
</evidence>
<accession>A0A7J7GB51</accession>
<dbReference type="UniPathway" id="UPA00223">
    <property type="reaction ID" value="UER00999"/>
</dbReference>
<proteinExistence type="predicted"/>
<organism evidence="2 3">
    <name type="scientific">Camellia sinensis</name>
    <name type="common">Tea plant</name>
    <name type="synonym">Thea sinensis</name>
    <dbReference type="NCBI Taxonomy" id="4442"/>
    <lineage>
        <taxon>Eukaryota</taxon>
        <taxon>Viridiplantae</taxon>
        <taxon>Streptophyta</taxon>
        <taxon>Embryophyta</taxon>
        <taxon>Tracheophyta</taxon>
        <taxon>Spermatophyta</taxon>
        <taxon>Magnoliopsida</taxon>
        <taxon>eudicotyledons</taxon>
        <taxon>Gunneridae</taxon>
        <taxon>Pentapetalae</taxon>
        <taxon>asterids</taxon>
        <taxon>Ericales</taxon>
        <taxon>Theaceae</taxon>
        <taxon>Camellia</taxon>
    </lineage>
</organism>
<sequence length="184" mass="20747">MKGWRLKVKKQWRLGHGGEGDEVCCWAYSVLQLIIACRKGGTSIEDLAEKFPDMIIKVVTCLLSSTMSCFKRYSFYLQRTDCLRVFCSGPFPIDVFKGITDEDAAKVVDGLAPTVADKNVSIEQVKKLYKLFCECDCTLLEINPIAETSDKQLVAADAKLNFDDNAAFRQKEIFAFHDPEDLLE</sequence>
<dbReference type="SUPFAM" id="SSF56059">
    <property type="entry name" value="Glutathione synthetase ATP-binding domain-like"/>
    <property type="match status" value="1"/>
</dbReference>
<dbReference type="Pfam" id="PF08442">
    <property type="entry name" value="ATP-grasp_2"/>
    <property type="match status" value="1"/>
</dbReference>
<dbReference type="GO" id="GO:0005739">
    <property type="term" value="C:mitochondrion"/>
    <property type="evidence" value="ECO:0007669"/>
    <property type="project" value="TreeGrafter"/>
</dbReference>
<dbReference type="PANTHER" id="PTHR11815">
    <property type="entry name" value="SUCCINYL-COA SYNTHETASE BETA CHAIN"/>
    <property type="match status" value="1"/>
</dbReference>
<dbReference type="InterPro" id="IPR013650">
    <property type="entry name" value="ATP-grasp_succ-CoA_synth-type"/>
</dbReference>
<evidence type="ECO:0000313" key="3">
    <source>
        <dbReference type="Proteomes" id="UP000593564"/>
    </source>
</evidence>
<dbReference type="GO" id="GO:0004775">
    <property type="term" value="F:succinate-CoA ligase (ADP-forming) activity"/>
    <property type="evidence" value="ECO:0007669"/>
    <property type="project" value="TreeGrafter"/>
</dbReference>
<reference evidence="2 3" key="2">
    <citation type="submission" date="2020-07" db="EMBL/GenBank/DDBJ databases">
        <title>Genome assembly of wild tea tree DASZ reveals pedigree and selection history of tea varieties.</title>
        <authorList>
            <person name="Zhang W."/>
        </authorList>
    </citation>
    <scope>NUCLEOTIDE SEQUENCE [LARGE SCALE GENOMIC DNA]</scope>
    <source>
        <strain evidence="3">cv. G240</strain>
        <tissue evidence="2">Leaf</tissue>
    </source>
</reference>
<comment type="caution">
    <text evidence="2">The sequence shown here is derived from an EMBL/GenBank/DDBJ whole genome shotgun (WGS) entry which is preliminary data.</text>
</comment>
<evidence type="ECO:0000259" key="1">
    <source>
        <dbReference type="Pfam" id="PF08442"/>
    </source>
</evidence>
<dbReference type="AlphaFoldDB" id="A0A7J7GB51"/>